<keyword evidence="8" id="KW-1185">Reference proteome</keyword>
<dbReference type="GO" id="GO:0000271">
    <property type="term" value="P:polysaccharide biosynthetic process"/>
    <property type="evidence" value="ECO:0007669"/>
    <property type="project" value="InterPro"/>
</dbReference>
<dbReference type="RefSeq" id="WP_189424142.1">
    <property type="nucleotide sequence ID" value="NZ_BMZE01000001.1"/>
</dbReference>
<evidence type="ECO:0000256" key="3">
    <source>
        <dbReference type="ARBA" id="ARBA00022989"/>
    </source>
</evidence>
<reference evidence="7" key="1">
    <citation type="journal article" date="2014" name="Int. J. Syst. Evol. Microbiol.">
        <title>Complete genome sequence of Corynebacterium casei LMG S-19264T (=DSM 44701T), isolated from a smear-ripened cheese.</title>
        <authorList>
            <consortium name="US DOE Joint Genome Institute (JGI-PGF)"/>
            <person name="Walter F."/>
            <person name="Albersmeier A."/>
            <person name="Kalinowski J."/>
            <person name="Ruckert C."/>
        </authorList>
    </citation>
    <scope>NUCLEOTIDE SEQUENCE</scope>
    <source>
        <strain evidence="7">KCTC 32437</strain>
    </source>
</reference>
<sequence length="147" mass="15504">MSEISSSPRSQRLLAKPFDADAAAQFAIFTGIGGGAAIAYAVLVHMLVSAMPYLATGLIASLSYGAFVVPVYLLHRRYTFRSAAAHRQALPRYVTVQLAALAGAGIFTAVAYSMLGHGSWIAPWIGIGLTSGVNFLAVRAWAFARGN</sequence>
<name>A0A918RYU3_9HYPH</name>
<reference evidence="7" key="2">
    <citation type="submission" date="2020-09" db="EMBL/GenBank/DDBJ databases">
        <authorList>
            <person name="Sun Q."/>
            <person name="Kim S."/>
        </authorList>
    </citation>
    <scope>NUCLEOTIDE SEQUENCE</scope>
    <source>
        <strain evidence="7">KCTC 32437</strain>
    </source>
</reference>
<evidence type="ECO:0000259" key="6">
    <source>
        <dbReference type="Pfam" id="PF04138"/>
    </source>
</evidence>
<evidence type="ECO:0000256" key="1">
    <source>
        <dbReference type="ARBA" id="ARBA00004141"/>
    </source>
</evidence>
<dbReference type="Pfam" id="PF04138">
    <property type="entry name" value="GtrA_DPMS_TM"/>
    <property type="match status" value="1"/>
</dbReference>
<organism evidence="7 8">
    <name type="scientific">Devosia pacifica</name>
    <dbReference type="NCBI Taxonomy" id="1335967"/>
    <lineage>
        <taxon>Bacteria</taxon>
        <taxon>Pseudomonadati</taxon>
        <taxon>Pseudomonadota</taxon>
        <taxon>Alphaproteobacteria</taxon>
        <taxon>Hyphomicrobiales</taxon>
        <taxon>Devosiaceae</taxon>
        <taxon>Devosia</taxon>
    </lineage>
</organism>
<feature type="transmembrane region" description="Helical" evidence="5">
    <location>
        <begin position="21"/>
        <end position="47"/>
    </location>
</feature>
<feature type="transmembrane region" description="Helical" evidence="5">
    <location>
        <begin position="121"/>
        <end position="142"/>
    </location>
</feature>
<evidence type="ECO:0000256" key="5">
    <source>
        <dbReference type="SAM" id="Phobius"/>
    </source>
</evidence>
<dbReference type="AlphaFoldDB" id="A0A918RYU3"/>
<accession>A0A918RYU3</accession>
<evidence type="ECO:0000313" key="8">
    <source>
        <dbReference type="Proteomes" id="UP000646579"/>
    </source>
</evidence>
<gene>
    <name evidence="7" type="ORF">GCM10007989_11140</name>
</gene>
<dbReference type="Proteomes" id="UP000646579">
    <property type="component" value="Unassembled WGS sequence"/>
</dbReference>
<feature type="domain" description="GtrA/DPMS transmembrane" evidence="6">
    <location>
        <begin position="29"/>
        <end position="143"/>
    </location>
</feature>
<evidence type="ECO:0000256" key="4">
    <source>
        <dbReference type="ARBA" id="ARBA00023136"/>
    </source>
</evidence>
<protein>
    <recommendedName>
        <fullName evidence="6">GtrA/DPMS transmembrane domain-containing protein</fullName>
    </recommendedName>
</protein>
<dbReference type="GO" id="GO:0016020">
    <property type="term" value="C:membrane"/>
    <property type="evidence" value="ECO:0007669"/>
    <property type="project" value="UniProtKB-SubCell"/>
</dbReference>
<keyword evidence="2 5" id="KW-0812">Transmembrane</keyword>
<keyword evidence="3 5" id="KW-1133">Transmembrane helix</keyword>
<proteinExistence type="predicted"/>
<dbReference type="EMBL" id="BMZE01000001">
    <property type="protein sequence ID" value="GHA17711.1"/>
    <property type="molecule type" value="Genomic_DNA"/>
</dbReference>
<comment type="caution">
    <text evidence="7">The sequence shown here is derived from an EMBL/GenBank/DDBJ whole genome shotgun (WGS) entry which is preliminary data.</text>
</comment>
<evidence type="ECO:0000313" key="7">
    <source>
        <dbReference type="EMBL" id="GHA17711.1"/>
    </source>
</evidence>
<keyword evidence="4 5" id="KW-0472">Membrane</keyword>
<comment type="subcellular location">
    <subcellularLocation>
        <location evidence="1">Membrane</location>
        <topology evidence="1">Multi-pass membrane protein</topology>
    </subcellularLocation>
</comment>
<dbReference type="InterPro" id="IPR007267">
    <property type="entry name" value="GtrA_DPMS_TM"/>
</dbReference>
<feature type="transmembrane region" description="Helical" evidence="5">
    <location>
        <begin position="53"/>
        <end position="74"/>
    </location>
</feature>
<evidence type="ECO:0000256" key="2">
    <source>
        <dbReference type="ARBA" id="ARBA00022692"/>
    </source>
</evidence>
<feature type="transmembrane region" description="Helical" evidence="5">
    <location>
        <begin position="94"/>
        <end position="115"/>
    </location>
</feature>